<organism evidence="2 3">
    <name type="scientific">Methanonatronarchaeum thermophilum</name>
    <dbReference type="NCBI Taxonomy" id="1927129"/>
    <lineage>
        <taxon>Archaea</taxon>
        <taxon>Methanobacteriati</taxon>
        <taxon>Methanobacteriota</taxon>
        <taxon>Methanonatronarchaeia</taxon>
        <taxon>Methanonatronarchaeales</taxon>
        <taxon>Methanonatronarchaeaceae</taxon>
        <taxon>Methanonatronarchaeum</taxon>
    </lineage>
</organism>
<dbReference type="OrthoDB" id="284225at2157"/>
<accession>A0A1Y3GAA5</accession>
<dbReference type="Pfam" id="PF01385">
    <property type="entry name" value="OrfB_IS605"/>
    <property type="match status" value="1"/>
</dbReference>
<gene>
    <name evidence="2" type="ORF">AMET1_1296</name>
</gene>
<feature type="domain" description="Probable transposase IS891/IS1136/IS1341" evidence="1">
    <location>
        <begin position="108"/>
        <end position="223"/>
    </location>
</feature>
<proteinExistence type="predicted"/>
<comment type="caution">
    <text evidence="2">The sequence shown here is derived from an EMBL/GenBank/DDBJ whole genome shotgun (WGS) entry which is preliminary data.</text>
</comment>
<evidence type="ECO:0000313" key="2">
    <source>
        <dbReference type="EMBL" id="OUJ18381.1"/>
    </source>
</evidence>
<dbReference type="EMBL" id="MRZU01000004">
    <property type="protein sequence ID" value="OUJ18381.1"/>
    <property type="molecule type" value="Genomic_DNA"/>
</dbReference>
<reference evidence="2 3" key="1">
    <citation type="submission" date="2016-12" db="EMBL/GenBank/DDBJ databases">
        <title>Discovery of methanogenic haloarchaea.</title>
        <authorList>
            <person name="Sorokin D.Y."/>
            <person name="Makarova K.S."/>
            <person name="Abbas B."/>
            <person name="Ferrer M."/>
            <person name="Golyshin P.N."/>
        </authorList>
    </citation>
    <scope>NUCLEOTIDE SEQUENCE [LARGE SCALE GENOMIC DNA]</scope>
    <source>
        <strain evidence="2">AMET1</strain>
    </source>
</reference>
<dbReference type="Proteomes" id="UP000195137">
    <property type="component" value="Unassembled WGS sequence"/>
</dbReference>
<protein>
    <submittedName>
        <fullName evidence="2">IS605 OrfB-like transposable element containing RNAse H-like and Zn finger domain</fullName>
    </submittedName>
</protein>
<dbReference type="RefSeq" id="WP_086637662.1">
    <property type="nucleotide sequence ID" value="NZ_MRZU01000004.1"/>
</dbReference>
<evidence type="ECO:0000259" key="1">
    <source>
        <dbReference type="Pfam" id="PF01385"/>
    </source>
</evidence>
<sequence length="248" mass="29527">MKQVDKAFQSYFKLVEKAREGKYDSNKVSPPNYLDKEGFYLLDFPNQMFQIKDNYLRIGVPKKFREEFGYEQKEIQTLFTYKEVRNKNIKRLQILPKANAKYFKYRLVYKEEKNPIETKEDTFLSIDLGVNNLATFADHSGRSAIIDGRKLKSINRWYNKEIARLRNIKDKQDIECDTKQIKKLFKNRRNKIHDYLNKTVHKIIEHCKDNRIGTVLVGNGKDWKQKVNIGDKKTKTLSRYRSTHSSRS</sequence>
<dbReference type="InterPro" id="IPR001959">
    <property type="entry name" value="Transposase"/>
</dbReference>
<keyword evidence="3" id="KW-1185">Reference proteome</keyword>
<dbReference type="AlphaFoldDB" id="A0A1Y3GAA5"/>
<evidence type="ECO:0000313" key="3">
    <source>
        <dbReference type="Proteomes" id="UP000195137"/>
    </source>
</evidence>
<name>A0A1Y3GAA5_9EURY</name>